<comment type="caution">
    <text evidence="7">The sequence shown here is derived from an EMBL/GenBank/DDBJ whole genome shotgun (WGS) entry which is preliminary data.</text>
</comment>
<evidence type="ECO:0000256" key="6">
    <source>
        <dbReference type="SAM" id="Phobius"/>
    </source>
</evidence>
<comment type="similarity">
    <text evidence="2">Belongs to the UPF0754 family.</text>
</comment>
<gene>
    <name evidence="7" type="ORF">BAMA_24270</name>
</gene>
<feature type="transmembrane region" description="Helical" evidence="6">
    <location>
        <begin position="357"/>
        <end position="380"/>
    </location>
</feature>
<evidence type="ECO:0000256" key="4">
    <source>
        <dbReference type="ARBA" id="ARBA00022989"/>
    </source>
</evidence>
<dbReference type="InterPro" id="IPR016991">
    <property type="entry name" value="UCP032178"/>
</dbReference>
<name>A0A073JXX2_9BACI</name>
<sequence>MILMNIWLSLLATTGLGALIGGGTNHLAIKMLFRPHQAKYIGKYRVPFTPGLIPKRRDELAVQLGKMVVDHLLTPQGIEKKLTDEKFQREITEWVQTEVHKLLTKEESLREVLEQLKLEHLEEQTVKRIEHVLSEKIASLFETYSTQTWEDVLPVSVHEKIEEHIPNVSSFFVERAVQFFESVEGKQRLAKMIDEFFASRGALLNMVGMFLGNVSLVDRLQPEVIKFLKQDGTNQLLTDVMRKEWEKLKVRKVEEIETFLSKEKVVTSITSAVKVEETVASFFNKSVEELCEPIRENIVNQLIPNAVKKGLSWISNNVEQLFKRIQLADMVEKEVETFSTERLEDLVLSITKSELKMITYLGALLGGLIGIVQGLLLLVIS</sequence>
<evidence type="ECO:0000256" key="2">
    <source>
        <dbReference type="ARBA" id="ARBA00008053"/>
    </source>
</evidence>
<dbReference type="AlphaFoldDB" id="A0A073JXX2"/>
<keyword evidence="8" id="KW-1185">Reference proteome</keyword>
<dbReference type="eggNOG" id="COG4399">
    <property type="taxonomic scope" value="Bacteria"/>
</dbReference>
<evidence type="ECO:0000313" key="8">
    <source>
        <dbReference type="Proteomes" id="UP000027822"/>
    </source>
</evidence>
<evidence type="ECO:0000256" key="3">
    <source>
        <dbReference type="ARBA" id="ARBA00022692"/>
    </source>
</evidence>
<proteinExistence type="inferred from homology"/>
<dbReference type="InterPro" id="IPR007383">
    <property type="entry name" value="DUF445"/>
</dbReference>
<dbReference type="PANTHER" id="PTHR35791:SF1">
    <property type="entry name" value="UPF0754 MEMBRANE PROTEIN YHEB"/>
    <property type="match status" value="1"/>
</dbReference>
<keyword evidence="3 6" id="KW-0812">Transmembrane</keyword>
<dbReference type="STRING" id="574376.BAMA_24270"/>
<reference evidence="7 8" key="1">
    <citation type="submission" date="2014-06" db="EMBL/GenBank/DDBJ databases">
        <title>Draft genome sequence of Bacillus manliponensis JCM 15802 (MCCC 1A00708).</title>
        <authorList>
            <person name="Lai Q."/>
            <person name="Liu Y."/>
            <person name="Shao Z."/>
        </authorList>
    </citation>
    <scope>NUCLEOTIDE SEQUENCE [LARGE SCALE GENOMIC DNA]</scope>
    <source>
        <strain evidence="7 8">JCM 15802</strain>
    </source>
</reference>
<comment type="subcellular location">
    <subcellularLocation>
        <location evidence="1">Cell membrane</location>
    </subcellularLocation>
</comment>
<dbReference type="RefSeq" id="WP_034639436.1">
    <property type="nucleotide sequence ID" value="NZ_CBCSJC010000008.1"/>
</dbReference>
<keyword evidence="5 6" id="KW-0472">Membrane</keyword>
<dbReference type="GO" id="GO:0005886">
    <property type="term" value="C:plasma membrane"/>
    <property type="evidence" value="ECO:0007669"/>
    <property type="project" value="UniProtKB-SubCell"/>
</dbReference>
<dbReference type="Pfam" id="PF04286">
    <property type="entry name" value="DUF445"/>
    <property type="match status" value="1"/>
</dbReference>
<accession>A0A073JXX2</accession>
<dbReference type="Proteomes" id="UP000027822">
    <property type="component" value="Unassembled WGS sequence"/>
</dbReference>
<organism evidence="7 8">
    <name type="scientific">Bacillus manliponensis</name>
    <dbReference type="NCBI Taxonomy" id="574376"/>
    <lineage>
        <taxon>Bacteria</taxon>
        <taxon>Bacillati</taxon>
        <taxon>Bacillota</taxon>
        <taxon>Bacilli</taxon>
        <taxon>Bacillales</taxon>
        <taxon>Bacillaceae</taxon>
        <taxon>Bacillus</taxon>
        <taxon>Bacillus cereus group</taxon>
    </lineage>
</organism>
<protein>
    <submittedName>
        <fullName evidence="7">Membrane protein</fullName>
    </submittedName>
</protein>
<evidence type="ECO:0000256" key="5">
    <source>
        <dbReference type="ARBA" id="ARBA00023136"/>
    </source>
</evidence>
<evidence type="ECO:0000256" key="1">
    <source>
        <dbReference type="ARBA" id="ARBA00004236"/>
    </source>
</evidence>
<dbReference type="OrthoDB" id="9787430at2"/>
<keyword evidence="4 6" id="KW-1133">Transmembrane helix</keyword>
<dbReference type="PIRSF" id="PIRSF032178">
    <property type="entry name" value="UCP032178"/>
    <property type="match status" value="1"/>
</dbReference>
<evidence type="ECO:0000313" key="7">
    <source>
        <dbReference type="EMBL" id="KEK19130.1"/>
    </source>
</evidence>
<dbReference type="EMBL" id="JOTN01000009">
    <property type="protein sequence ID" value="KEK19130.1"/>
    <property type="molecule type" value="Genomic_DNA"/>
</dbReference>
<dbReference type="PANTHER" id="PTHR35791">
    <property type="entry name" value="UPF0754 MEMBRANE PROTEIN YHEB"/>
    <property type="match status" value="1"/>
</dbReference>